<organism evidence="2 3">
    <name type="scientific">Brachionus plicatilis</name>
    <name type="common">Marine rotifer</name>
    <name type="synonym">Brachionus muelleri</name>
    <dbReference type="NCBI Taxonomy" id="10195"/>
    <lineage>
        <taxon>Eukaryota</taxon>
        <taxon>Metazoa</taxon>
        <taxon>Spiralia</taxon>
        <taxon>Gnathifera</taxon>
        <taxon>Rotifera</taxon>
        <taxon>Eurotatoria</taxon>
        <taxon>Monogononta</taxon>
        <taxon>Pseudotrocha</taxon>
        <taxon>Ploima</taxon>
        <taxon>Brachionidae</taxon>
        <taxon>Brachionus</taxon>
    </lineage>
</organism>
<accession>A0A3M7RGE8</accession>
<comment type="caution">
    <text evidence="2">The sequence shown here is derived from an EMBL/GenBank/DDBJ whole genome shotgun (WGS) entry which is preliminary data.</text>
</comment>
<evidence type="ECO:0000313" key="2">
    <source>
        <dbReference type="EMBL" id="RNA22646.1"/>
    </source>
</evidence>
<keyword evidence="1" id="KW-0472">Membrane</keyword>
<evidence type="ECO:0000313" key="3">
    <source>
        <dbReference type="Proteomes" id="UP000276133"/>
    </source>
</evidence>
<keyword evidence="1" id="KW-0812">Transmembrane</keyword>
<reference evidence="2 3" key="1">
    <citation type="journal article" date="2018" name="Sci. Rep.">
        <title>Genomic signatures of local adaptation to the degree of environmental predictability in rotifers.</title>
        <authorList>
            <person name="Franch-Gras L."/>
            <person name="Hahn C."/>
            <person name="Garcia-Roger E.M."/>
            <person name="Carmona M.J."/>
            <person name="Serra M."/>
            <person name="Gomez A."/>
        </authorList>
    </citation>
    <scope>NUCLEOTIDE SEQUENCE [LARGE SCALE GENOMIC DNA]</scope>
    <source>
        <strain evidence="2">HYR1</strain>
    </source>
</reference>
<dbReference type="EMBL" id="REGN01003416">
    <property type="protein sequence ID" value="RNA22646.1"/>
    <property type="molecule type" value="Genomic_DNA"/>
</dbReference>
<dbReference type="Proteomes" id="UP000276133">
    <property type="component" value="Unassembled WGS sequence"/>
</dbReference>
<protein>
    <submittedName>
        <fullName evidence="2">Uncharacterized protein</fullName>
    </submittedName>
</protein>
<dbReference type="AlphaFoldDB" id="A0A3M7RGE8"/>
<evidence type="ECO:0000256" key="1">
    <source>
        <dbReference type="SAM" id="Phobius"/>
    </source>
</evidence>
<gene>
    <name evidence="2" type="ORF">BpHYR1_025082</name>
</gene>
<feature type="transmembrane region" description="Helical" evidence="1">
    <location>
        <begin position="21"/>
        <end position="41"/>
    </location>
</feature>
<proteinExistence type="predicted"/>
<sequence>MPIMTRKYLNSDMTLIWKTTLKIPINSLIFLINIKIFYSYFQRRIIKITVNYMLFVQFVPPNSLLDVKPLECVGRALSLLGPVSFTKLAASNTVISNCPLLIKKPSLIIQINYLSMSSSISLADDLREDEALCLRELTRIDGGIKEFRVNISIKI</sequence>
<name>A0A3M7RGE8_BRAPC</name>
<keyword evidence="1" id="KW-1133">Transmembrane helix</keyword>
<keyword evidence="3" id="KW-1185">Reference proteome</keyword>